<dbReference type="GO" id="GO:0005829">
    <property type="term" value="C:cytosol"/>
    <property type="evidence" value="ECO:0007669"/>
    <property type="project" value="TreeGrafter"/>
</dbReference>
<dbReference type="SUPFAM" id="SSF53795">
    <property type="entry name" value="PEP carboxykinase-like"/>
    <property type="match status" value="1"/>
</dbReference>
<evidence type="ECO:0000256" key="7">
    <source>
        <dbReference type="ARBA" id="ARBA00022840"/>
    </source>
</evidence>
<dbReference type="GO" id="GO:0004612">
    <property type="term" value="F:phosphoenolpyruvate carboxykinase (ATP) activity"/>
    <property type="evidence" value="ECO:0007669"/>
    <property type="project" value="UniProtKB-EC"/>
</dbReference>
<dbReference type="EMBL" id="UOEK01000072">
    <property type="protein sequence ID" value="VAV95239.1"/>
    <property type="molecule type" value="Genomic_DNA"/>
</dbReference>
<keyword evidence="4" id="KW-0312">Gluconeogenesis</keyword>
<dbReference type="EC" id="4.1.1.49" evidence="3"/>
<evidence type="ECO:0000256" key="6">
    <source>
        <dbReference type="ARBA" id="ARBA00022793"/>
    </source>
</evidence>
<keyword evidence="7" id="KW-0067">ATP-binding</keyword>
<evidence type="ECO:0000256" key="5">
    <source>
        <dbReference type="ARBA" id="ARBA00022741"/>
    </source>
</evidence>
<comment type="similarity">
    <text evidence="2">Belongs to the phosphoenolpyruvate carboxykinase (ATP) family.</text>
</comment>
<keyword evidence="5" id="KW-0547">Nucleotide-binding</keyword>
<keyword evidence="6" id="KW-0210">Decarboxylase</keyword>
<evidence type="ECO:0000256" key="3">
    <source>
        <dbReference type="ARBA" id="ARBA00012363"/>
    </source>
</evidence>
<comment type="catalytic activity">
    <reaction evidence="9">
        <text>oxaloacetate + ATP = phosphoenolpyruvate + ADP + CO2</text>
        <dbReference type="Rhea" id="RHEA:18617"/>
        <dbReference type="ChEBI" id="CHEBI:16452"/>
        <dbReference type="ChEBI" id="CHEBI:16526"/>
        <dbReference type="ChEBI" id="CHEBI:30616"/>
        <dbReference type="ChEBI" id="CHEBI:58702"/>
        <dbReference type="ChEBI" id="CHEBI:456216"/>
        <dbReference type="EC" id="4.1.1.49"/>
    </reaction>
</comment>
<keyword evidence="10" id="KW-0418">Kinase</keyword>
<keyword evidence="10" id="KW-0808">Transferase</keyword>
<organism evidence="10">
    <name type="scientific">hydrothermal vent metagenome</name>
    <dbReference type="NCBI Taxonomy" id="652676"/>
    <lineage>
        <taxon>unclassified sequences</taxon>
        <taxon>metagenomes</taxon>
        <taxon>ecological metagenomes</taxon>
    </lineage>
</organism>
<dbReference type="Gene3D" id="3.90.228.20">
    <property type="match status" value="1"/>
</dbReference>
<accession>A0A3B0RTI4</accession>
<reference evidence="10" key="1">
    <citation type="submission" date="2018-06" db="EMBL/GenBank/DDBJ databases">
        <authorList>
            <person name="Zhirakovskaya E."/>
        </authorList>
    </citation>
    <scope>NUCLEOTIDE SEQUENCE</scope>
</reference>
<dbReference type="Gene3D" id="3.40.449.10">
    <property type="entry name" value="Phosphoenolpyruvate Carboxykinase, domain 1"/>
    <property type="match status" value="1"/>
</dbReference>
<keyword evidence="8 10" id="KW-0456">Lyase</keyword>
<dbReference type="PANTHER" id="PTHR30031:SF0">
    <property type="entry name" value="PHOSPHOENOLPYRUVATE CARBOXYKINASE (ATP)"/>
    <property type="match status" value="1"/>
</dbReference>
<dbReference type="InterPro" id="IPR013035">
    <property type="entry name" value="PEP_carboxykinase_C"/>
</dbReference>
<dbReference type="AlphaFoldDB" id="A0A3B0RTI4"/>
<evidence type="ECO:0000256" key="9">
    <source>
        <dbReference type="ARBA" id="ARBA00047371"/>
    </source>
</evidence>
<dbReference type="Gene3D" id="2.170.8.10">
    <property type="entry name" value="Phosphoenolpyruvate Carboxykinase, domain 2"/>
    <property type="match status" value="1"/>
</dbReference>
<name>A0A3B0RTI4_9ZZZZ</name>
<dbReference type="Pfam" id="PF01293">
    <property type="entry name" value="PEPCK_ATP"/>
    <property type="match status" value="1"/>
</dbReference>
<dbReference type="GO" id="GO:0006094">
    <property type="term" value="P:gluconeogenesis"/>
    <property type="evidence" value="ECO:0007669"/>
    <property type="project" value="UniProtKB-UniPathway"/>
</dbReference>
<dbReference type="SUPFAM" id="SSF68923">
    <property type="entry name" value="PEP carboxykinase N-terminal domain"/>
    <property type="match status" value="1"/>
</dbReference>
<keyword evidence="10" id="KW-0670">Pyruvate</keyword>
<comment type="pathway">
    <text evidence="1">Carbohydrate biosynthesis; gluconeogenesis.</text>
</comment>
<dbReference type="GO" id="GO:0005524">
    <property type="term" value="F:ATP binding"/>
    <property type="evidence" value="ECO:0007669"/>
    <property type="project" value="UniProtKB-KW"/>
</dbReference>
<proteinExistence type="inferred from homology"/>
<sequence>MAFELPAAKSIAVNPTQAEMRQWVIDQMPRVIETEFGNLSYQAEVTARLAGSTFFVADEENFQNRMSVASAAEWAAQQDAYIADKDMILIEGYIGPDPAFRTGCRLFMEKSTANIPAMQQQLYFPKDASWRPEFTVIYTPGLPAPGMPDDRLITVDHDEYVTRVFGSDYFGEAKMGGLRMWNHVVYQRGGLALHSGLKAFPDVNGEEKVALILGLSGTGKTTTTFRQQLGSLPVQDDFMALMPGGQVYASENGCFAKTIGLDPDDEPTIYGGTTRPDAWLENTHTEPDGTVDFFNDSYTANGRSTFPLANIRHRDPRDLPKANFLLLLNRNETIIPAVVHLKREQAAAYFMLGETKGTSAGGKAEAGKNLRVPGTNPFFFNNNAWQGNRLLELLDTMPDLEVYLMNTGRVGGTDDDERSKKVKILHSSAVLEGIVAGTINWEEDPDFGYSVVADLPAFPDDELLQPRRLYERQGRMDEFRDLVTSLKAERREYLEAFVGLHESILDAV</sequence>
<evidence type="ECO:0000256" key="2">
    <source>
        <dbReference type="ARBA" id="ARBA00006052"/>
    </source>
</evidence>
<evidence type="ECO:0000256" key="1">
    <source>
        <dbReference type="ARBA" id="ARBA00004742"/>
    </source>
</evidence>
<gene>
    <name evidence="10" type="ORF">MNBD_ACTINO02-655</name>
</gene>
<dbReference type="PANTHER" id="PTHR30031">
    <property type="entry name" value="PHOSPHOENOLPYRUVATE CARBOXYKINASE ATP"/>
    <property type="match status" value="1"/>
</dbReference>
<dbReference type="NCBIfam" id="NF006821">
    <property type="entry name" value="PRK09344.1-3"/>
    <property type="match status" value="1"/>
</dbReference>
<evidence type="ECO:0000313" key="10">
    <source>
        <dbReference type="EMBL" id="VAV95239.1"/>
    </source>
</evidence>
<dbReference type="GO" id="GO:0016301">
    <property type="term" value="F:kinase activity"/>
    <property type="evidence" value="ECO:0007669"/>
    <property type="project" value="UniProtKB-KW"/>
</dbReference>
<dbReference type="UniPathway" id="UPA00138"/>
<evidence type="ECO:0000256" key="8">
    <source>
        <dbReference type="ARBA" id="ARBA00023239"/>
    </source>
</evidence>
<dbReference type="InterPro" id="IPR008210">
    <property type="entry name" value="PEP_carboxykinase_N"/>
</dbReference>
<protein>
    <recommendedName>
        <fullName evidence="3">phosphoenolpyruvate carboxykinase (ATP)</fullName>
        <ecNumber evidence="3">4.1.1.49</ecNumber>
    </recommendedName>
</protein>
<dbReference type="InterPro" id="IPR001272">
    <property type="entry name" value="PEP_carboxykinase_ATP"/>
</dbReference>
<evidence type="ECO:0000256" key="4">
    <source>
        <dbReference type="ARBA" id="ARBA00022432"/>
    </source>
</evidence>